<comment type="caution">
    <text evidence="1">The sequence shown here is derived from an EMBL/GenBank/DDBJ whole genome shotgun (WGS) entry which is preliminary data.</text>
</comment>
<accession>A0A0F8YBA8</accession>
<feature type="non-terminal residue" evidence="1">
    <location>
        <position position="1"/>
    </location>
</feature>
<dbReference type="EMBL" id="LAZR01057956">
    <property type="protein sequence ID" value="KKK70940.1"/>
    <property type="molecule type" value="Genomic_DNA"/>
</dbReference>
<sequence>EGVAFVPVKNQYSWTFAIKKETENIDLSGSFDDSMTSLVKYDQLKTWANAGTQLTLSHHSTLYDNKSVIMNPISVSPIKVVNDKDIENHVASLTCLEV</sequence>
<proteinExistence type="predicted"/>
<reference evidence="1" key="1">
    <citation type="journal article" date="2015" name="Nature">
        <title>Complex archaea that bridge the gap between prokaryotes and eukaryotes.</title>
        <authorList>
            <person name="Spang A."/>
            <person name="Saw J.H."/>
            <person name="Jorgensen S.L."/>
            <person name="Zaremba-Niedzwiedzka K."/>
            <person name="Martijn J."/>
            <person name="Lind A.E."/>
            <person name="van Eijk R."/>
            <person name="Schleper C."/>
            <person name="Guy L."/>
            <person name="Ettema T.J."/>
        </authorList>
    </citation>
    <scope>NUCLEOTIDE SEQUENCE</scope>
</reference>
<organism evidence="1">
    <name type="scientific">marine sediment metagenome</name>
    <dbReference type="NCBI Taxonomy" id="412755"/>
    <lineage>
        <taxon>unclassified sequences</taxon>
        <taxon>metagenomes</taxon>
        <taxon>ecological metagenomes</taxon>
    </lineage>
</organism>
<protein>
    <submittedName>
        <fullName evidence="1">Uncharacterized protein</fullName>
    </submittedName>
</protein>
<dbReference type="AlphaFoldDB" id="A0A0F8YBA8"/>
<name>A0A0F8YBA8_9ZZZZ</name>
<evidence type="ECO:0000313" key="1">
    <source>
        <dbReference type="EMBL" id="KKK70940.1"/>
    </source>
</evidence>
<gene>
    <name evidence="1" type="ORF">LCGC14_2918960</name>
</gene>